<keyword evidence="1" id="KW-1133">Transmembrane helix</keyword>
<feature type="transmembrane region" description="Helical" evidence="1">
    <location>
        <begin position="91"/>
        <end position="110"/>
    </location>
</feature>
<organism evidence="2 3">
    <name type="scientific">Candidatus Curtissbacteria bacterium RIFCSPHIGHO2_01_FULL_41_11</name>
    <dbReference type="NCBI Taxonomy" id="1797711"/>
    <lineage>
        <taxon>Bacteria</taxon>
        <taxon>Candidatus Curtissiibacteriota</taxon>
    </lineage>
</organism>
<proteinExistence type="predicted"/>
<comment type="caution">
    <text evidence="2">The sequence shown here is derived from an EMBL/GenBank/DDBJ whole genome shotgun (WGS) entry which is preliminary data.</text>
</comment>
<keyword evidence="1" id="KW-0812">Transmembrane</keyword>
<protein>
    <recommendedName>
        <fullName evidence="4">DUF5671 domain-containing protein</fullName>
    </recommendedName>
</protein>
<dbReference type="AlphaFoldDB" id="A0A1F5G889"/>
<dbReference type="EMBL" id="MFAZ01000005">
    <property type="protein sequence ID" value="OGD88059.1"/>
    <property type="molecule type" value="Genomic_DNA"/>
</dbReference>
<feature type="transmembrane region" description="Helical" evidence="1">
    <location>
        <begin position="197"/>
        <end position="216"/>
    </location>
</feature>
<reference evidence="2 3" key="1">
    <citation type="journal article" date="2016" name="Nat. Commun.">
        <title>Thousands of microbial genomes shed light on interconnected biogeochemical processes in an aquifer system.</title>
        <authorList>
            <person name="Anantharaman K."/>
            <person name="Brown C.T."/>
            <person name="Hug L.A."/>
            <person name="Sharon I."/>
            <person name="Castelle C.J."/>
            <person name="Probst A.J."/>
            <person name="Thomas B.C."/>
            <person name="Singh A."/>
            <person name="Wilkins M.J."/>
            <person name="Karaoz U."/>
            <person name="Brodie E.L."/>
            <person name="Williams K.H."/>
            <person name="Hubbard S.S."/>
            <person name="Banfield J.F."/>
        </authorList>
    </citation>
    <scope>NUCLEOTIDE SEQUENCE [LARGE SCALE GENOMIC DNA]</scope>
</reference>
<feature type="transmembrane region" description="Helical" evidence="1">
    <location>
        <begin position="115"/>
        <end position="137"/>
    </location>
</feature>
<evidence type="ECO:0000313" key="3">
    <source>
        <dbReference type="Proteomes" id="UP000179102"/>
    </source>
</evidence>
<keyword evidence="1" id="KW-0472">Membrane</keyword>
<feature type="transmembrane region" description="Helical" evidence="1">
    <location>
        <begin position="157"/>
        <end position="185"/>
    </location>
</feature>
<feature type="transmembrane region" description="Helical" evidence="1">
    <location>
        <begin position="61"/>
        <end position="79"/>
    </location>
</feature>
<gene>
    <name evidence="2" type="ORF">A2870_00525</name>
</gene>
<sequence length="264" mass="29604">MSEQLVAYIQDALNKGASKEHIIKALSDSGWKESDIQHAFSLLGKNGEQNSSQSKPFSIKFLTFFYLLFSVLFIILTIWSLQQIEPGPAPFFTGFIAIFSIITAVSLFLFNAAFLIIVGTSTLILLLFLFYLVFLLLDPIQNLLIVNTLQPIFSEAGLTLFVTWAIFYAIAFCFGFTLVIVLKTLAEKLMKQPTRKGLMAFLIFIALVIPMLLLSLKLATGIKKYSTYKENTVQAVAQISMSDFIEETVPDLNDILSETDTLFY</sequence>
<evidence type="ECO:0000313" key="2">
    <source>
        <dbReference type="EMBL" id="OGD88059.1"/>
    </source>
</evidence>
<accession>A0A1F5G889</accession>
<dbReference type="STRING" id="1797711.A2870_00525"/>
<name>A0A1F5G889_9BACT</name>
<evidence type="ECO:0008006" key="4">
    <source>
        <dbReference type="Google" id="ProtNLM"/>
    </source>
</evidence>
<evidence type="ECO:0000256" key="1">
    <source>
        <dbReference type="SAM" id="Phobius"/>
    </source>
</evidence>
<dbReference type="Proteomes" id="UP000179102">
    <property type="component" value="Unassembled WGS sequence"/>
</dbReference>